<accession>A0A921QWE5</accession>
<dbReference type="SMART" id="SM00256">
    <property type="entry name" value="FBOX"/>
    <property type="match status" value="1"/>
</dbReference>
<dbReference type="PANTHER" id="PTHR34223:SF111">
    <property type="entry name" value="F-BOX DOMAIN CONTAINING PROTEIN, EXPRESSED"/>
    <property type="match status" value="1"/>
</dbReference>
<dbReference type="InterPro" id="IPR053781">
    <property type="entry name" value="F-box_AtFBL13-like"/>
</dbReference>
<proteinExistence type="predicted"/>
<name>A0A921QWE5_SORBI</name>
<reference evidence="2" key="2">
    <citation type="submission" date="2020-10" db="EMBL/GenBank/DDBJ databases">
        <authorList>
            <person name="Cooper E.A."/>
            <person name="Brenton Z.W."/>
            <person name="Flinn B.S."/>
            <person name="Jenkins J."/>
            <person name="Shu S."/>
            <person name="Flowers D."/>
            <person name="Luo F."/>
            <person name="Wang Y."/>
            <person name="Xia P."/>
            <person name="Barry K."/>
            <person name="Daum C."/>
            <person name="Lipzen A."/>
            <person name="Yoshinaga Y."/>
            <person name="Schmutz J."/>
            <person name="Saski C."/>
            <person name="Vermerris W."/>
            <person name="Kresovich S."/>
        </authorList>
    </citation>
    <scope>NUCLEOTIDE SEQUENCE</scope>
</reference>
<dbReference type="Gene3D" id="3.80.10.10">
    <property type="entry name" value="Ribonuclease Inhibitor"/>
    <property type="match status" value="1"/>
</dbReference>
<dbReference type="InterPro" id="IPR001810">
    <property type="entry name" value="F-box_dom"/>
</dbReference>
<dbReference type="CDD" id="cd22160">
    <property type="entry name" value="F-box_AtFBL13-like"/>
    <property type="match status" value="1"/>
</dbReference>
<evidence type="ECO:0000313" key="2">
    <source>
        <dbReference type="EMBL" id="KAG0529232.1"/>
    </source>
</evidence>
<protein>
    <recommendedName>
        <fullName evidence="1">F-box domain-containing protein</fullName>
    </recommendedName>
</protein>
<comment type="caution">
    <text evidence="2">The sequence shown here is derived from an EMBL/GenBank/DDBJ whole genome shotgun (WGS) entry which is preliminary data.</text>
</comment>
<dbReference type="AlphaFoldDB" id="A0A921QWE5"/>
<feature type="domain" description="F-box" evidence="1">
    <location>
        <begin position="20"/>
        <end position="74"/>
    </location>
</feature>
<organism evidence="2 3">
    <name type="scientific">Sorghum bicolor</name>
    <name type="common">Sorghum</name>
    <name type="synonym">Sorghum vulgare</name>
    <dbReference type="NCBI Taxonomy" id="4558"/>
    <lineage>
        <taxon>Eukaryota</taxon>
        <taxon>Viridiplantae</taxon>
        <taxon>Streptophyta</taxon>
        <taxon>Embryophyta</taxon>
        <taxon>Tracheophyta</taxon>
        <taxon>Spermatophyta</taxon>
        <taxon>Magnoliopsida</taxon>
        <taxon>Liliopsida</taxon>
        <taxon>Poales</taxon>
        <taxon>Poaceae</taxon>
        <taxon>PACMAD clade</taxon>
        <taxon>Panicoideae</taxon>
        <taxon>Andropogonodae</taxon>
        <taxon>Andropogoneae</taxon>
        <taxon>Sorghinae</taxon>
        <taxon>Sorghum</taxon>
    </lineage>
</organism>
<dbReference type="Pfam" id="PF00646">
    <property type="entry name" value="F-box"/>
    <property type="match status" value="1"/>
</dbReference>
<evidence type="ECO:0000259" key="1">
    <source>
        <dbReference type="PROSITE" id="PS50181"/>
    </source>
</evidence>
<dbReference type="InterPro" id="IPR036047">
    <property type="entry name" value="F-box-like_dom_sf"/>
</dbReference>
<dbReference type="InterPro" id="IPR053197">
    <property type="entry name" value="F-box_SCFL_complex_component"/>
</dbReference>
<dbReference type="EMBL" id="CM027684">
    <property type="protein sequence ID" value="KAG0529232.1"/>
    <property type="molecule type" value="Genomic_DNA"/>
</dbReference>
<dbReference type="PROSITE" id="PS50181">
    <property type="entry name" value="FBOX"/>
    <property type="match status" value="1"/>
</dbReference>
<dbReference type="SUPFAM" id="SSF52047">
    <property type="entry name" value="RNI-like"/>
    <property type="match status" value="1"/>
</dbReference>
<reference evidence="2" key="1">
    <citation type="journal article" date="2019" name="BMC Genomics">
        <title>A new reference genome for Sorghum bicolor reveals high levels of sequence similarity between sweet and grain genotypes: implications for the genetics of sugar metabolism.</title>
        <authorList>
            <person name="Cooper E.A."/>
            <person name="Brenton Z.W."/>
            <person name="Flinn B.S."/>
            <person name="Jenkins J."/>
            <person name="Shu S."/>
            <person name="Flowers D."/>
            <person name="Luo F."/>
            <person name="Wang Y."/>
            <person name="Xia P."/>
            <person name="Barry K."/>
            <person name="Daum C."/>
            <person name="Lipzen A."/>
            <person name="Yoshinaga Y."/>
            <person name="Schmutz J."/>
            <person name="Saski C."/>
            <person name="Vermerris W."/>
            <person name="Kresovich S."/>
        </authorList>
    </citation>
    <scope>NUCLEOTIDE SEQUENCE</scope>
</reference>
<dbReference type="Proteomes" id="UP000807115">
    <property type="component" value="Chromosome 5"/>
</dbReference>
<gene>
    <name evidence="2" type="ORF">BDA96_05G080400</name>
</gene>
<sequence length="400" mass="46006">MPPGREDRRLHPNAAVNGGADLLSSLPEGILHHVLYFLPPHEAVRTSVLSRFWRDLWKSMTALRISDDGRWSSAADFNTFVNSLLLSRDRSPLREFEFCTYFHPQMQTDEYKDSDEVVRYVDMWIHHAFMCDVRVLKVIGMSLPRPMVLAHVPLIAKHLETLQLWSVLLDGCSMDFSRCERLEDLMMDDCRISAHRMVSKSLRRLRVCYCHFSHDTRTRISVPSLVSLRLDGNRGMTPFLETMPLLDRGLVRLGPTTALKDLDGSQTCVLLESLSNATDLELVTESRVTIFKQDLKWCPAFNKLKTLILSDWVLGRDIHALKVILQHAPILEKLILQLSDDHNYEIEMEESCSLVQKFLPSEHLKVFEVRCRKDDEMVGKLEKMLKACGITSITFSLQEP</sequence>
<dbReference type="InterPro" id="IPR032675">
    <property type="entry name" value="LRR_dom_sf"/>
</dbReference>
<dbReference type="Gene3D" id="1.20.1280.50">
    <property type="match status" value="1"/>
</dbReference>
<evidence type="ECO:0000313" key="3">
    <source>
        <dbReference type="Proteomes" id="UP000807115"/>
    </source>
</evidence>
<dbReference type="PANTHER" id="PTHR34223">
    <property type="entry name" value="OS11G0201299 PROTEIN"/>
    <property type="match status" value="1"/>
</dbReference>
<dbReference type="SUPFAM" id="SSF81383">
    <property type="entry name" value="F-box domain"/>
    <property type="match status" value="1"/>
</dbReference>